<dbReference type="InterPro" id="IPR005863">
    <property type="entry name" value="UDP-N-AcMur_synth"/>
</dbReference>
<comment type="similarity">
    <text evidence="10">Belongs to the MurCDEF family. MurF subfamily.</text>
</comment>
<dbReference type="Pfam" id="PF02875">
    <property type="entry name" value="Mur_ligase_C"/>
    <property type="match status" value="1"/>
</dbReference>
<dbReference type="GO" id="GO:0071555">
    <property type="term" value="P:cell wall organization"/>
    <property type="evidence" value="ECO:0007669"/>
    <property type="project" value="UniProtKB-KW"/>
</dbReference>
<dbReference type="InterPro" id="IPR004101">
    <property type="entry name" value="Mur_ligase_C"/>
</dbReference>
<keyword evidence="5 10" id="KW-0067">ATP-binding</keyword>
<keyword evidence="6 10" id="KW-0133">Cell shape</keyword>
<organism evidence="15">
    <name type="scientific">Roseomonas mucosa</name>
    <dbReference type="NCBI Taxonomy" id="207340"/>
    <lineage>
        <taxon>Bacteria</taxon>
        <taxon>Pseudomonadati</taxon>
        <taxon>Pseudomonadota</taxon>
        <taxon>Alphaproteobacteria</taxon>
        <taxon>Acetobacterales</taxon>
        <taxon>Roseomonadaceae</taxon>
        <taxon>Roseomonas</taxon>
    </lineage>
</organism>
<dbReference type="InterPro" id="IPR035911">
    <property type="entry name" value="MurE/MurF_N"/>
</dbReference>
<keyword evidence="2 10" id="KW-0436">Ligase</keyword>
<dbReference type="SUPFAM" id="SSF53244">
    <property type="entry name" value="MurD-like peptide ligases, peptide-binding domain"/>
    <property type="match status" value="1"/>
</dbReference>
<keyword evidence="4 10" id="KW-0547">Nucleotide-binding</keyword>
<dbReference type="Gene3D" id="3.40.1390.10">
    <property type="entry name" value="MurE/MurF, N-terminal domain"/>
    <property type="match status" value="1"/>
</dbReference>
<dbReference type="GO" id="GO:0051301">
    <property type="term" value="P:cell division"/>
    <property type="evidence" value="ECO:0007669"/>
    <property type="project" value="UniProtKB-KW"/>
</dbReference>
<keyword evidence="8 10" id="KW-0131">Cell cycle</keyword>
<dbReference type="Pfam" id="PF08245">
    <property type="entry name" value="Mur_ligase_M"/>
    <property type="match status" value="1"/>
</dbReference>
<dbReference type="RefSeq" id="WP_314214740.1">
    <property type="nucleotide sequence ID" value="NZ_CP025189.1"/>
</dbReference>
<evidence type="ECO:0000259" key="14">
    <source>
        <dbReference type="Pfam" id="PF08245"/>
    </source>
</evidence>
<dbReference type="GO" id="GO:0008766">
    <property type="term" value="F:UDP-N-acetylmuramoylalanyl-D-glutamyl-2,6-diaminopimelate-D-alanyl-D-alanine ligase activity"/>
    <property type="evidence" value="ECO:0007669"/>
    <property type="project" value="RHEA"/>
</dbReference>
<dbReference type="PANTHER" id="PTHR43024">
    <property type="entry name" value="UDP-N-ACETYLMURAMOYL-TRIPEPTIDE--D-ALANYL-D-ALANINE LIGASE"/>
    <property type="match status" value="1"/>
</dbReference>
<evidence type="ECO:0000256" key="11">
    <source>
        <dbReference type="RuleBase" id="RU004136"/>
    </source>
</evidence>
<reference evidence="15" key="1">
    <citation type="submission" date="2017-12" db="EMBL/GenBank/DDBJ databases">
        <authorList>
            <person name="Martens C."/>
            <person name="Dahlstrom E."/>
            <person name="Barbian K."/>
            <person name="Sykora L."/>
            <person name="Ricklefs S."/>
            <person name="Bruno D."/>
            <person name="Anzick I."/>
            <person name="Myles I."/>
            <person name="Datta S.K."/>
        </authorList>
    </citation>
    <scope>NUCLEOTIDE SEQUENCE</scope>
    <source>
        <strain evidence="15">AD2</strain>
    </source>
</reference>
<evidence type="ECO:0000256" key="2">
    <source>
        <dbReference type="ARBA" id="ARBA00022598"/>
    </source>
</evidence>
<proteinExistence type="inferred from homology"/>
<dbReference type="GO" id="GO:0005737">
    <property type="term" value="C:cytoplasm"/>
    <property type="evidence" value="ECO:0007669"/>
    <property type="project" value="UniProtKB-SubCell"/>
</dbReference>
<evidence type="ECO:0000313" key="15">
    <source>
        <dbReference type="EMBL" id="AWV24054.1"/>
    </source>
</evidence>
<dbReference type="InterPro" id="IPR013221">
    <property type="entry name" value="Mur_ligase_cen"/>
</dbReference>
<dbReference type="EC" id="6.3.2.10" evidence="10 11"/>
<evidence type="ECO:0000259" key="13">
    <source>
        <dbReference type="Pfam" id="PF02875"/>
    </source>
</evidence>
<evidence type="ECO:0000256" key="6">
    <source>
        <dbReference type="ARBA" id="ARBA00022960"/>
    </source>
</evidence>
<feature type="domain" description="Mur ligase C-terminal" evidence="13">
    <location>
        <begin position="341"/>
        <end position="447"/>
    </location>
</feature>
<name>A0A4Y1N2Q1_9PROT</name>
<protein>
    <recommendedName>
        <fullName evidence="10 11">UDP-N-acetylmuramoyl-tripeptide--D-alanyl-D-alanine ligase</fullName>
        <ecNumber evidence="10 11">6.3.2.10</ecNumber>
    </recommendedName>
    <alternativeName>
        <fullName evidence="10">D-alanyl-D-alanine-adding enzyme</fullName>
    </alternativeName>
</protein>
<dbReference type="GO" id="GO:0047480">
    <property type="term" value="F:UDP-N-acetylmuramoyl-tripeptide-D-alanyl-D-alanine ligase activity"/>
    <property type="evidence" value="ECO:0007669"/>
    <property type="project" value="UniProtKB-UniRule"/>
</dbReference>
<dbReference type="GO" id="GO:0008360">
    <property type="term" value="P:regulation of cell shape"/>
    <property type="evidence" value="ECO:0007669"/>
    <property type="project" value="UniProtKB-KW"/>
</dbReference>
<evidence type="ECO:0000256" key="4">
    <source>
        <dbReference type="ARBA" id="ARBA00022741"/>
    </source>
</evidence>
<evidence type="ECO:0000256" key="9">
    <source>
        <dbReference type="ARBA" id="ARBA00023316"/>
    </source>
</evidence>
<comment type="pathway">
    <text evidence="10 11">Cell wall biogenesis; peptidoglycan biosynthesis.</text>
</comment>
<dbReference type="GO" id="GO:0005524">
    <property type="term" value="F:ATP binding"/>
    <property type="evidence" value="ECO:0007669"/>
    <property type="project" value="UniProtKB-UniRule"/>
</dbReference>
<comment type="function">
    <text evidence="10 11">Involved in cell wall formation. Catalyzes the final step in the synthesis of UDP-N-acetylmuramoyl-pentapeptide, the precursor of murein.</text>
</comment>
<gene>
    <name evidence="10" type="primary">murF</name>
    <name evidence="15" type="ORF">RADP37_03637</name>
</gene>
<accession>A0A4Y1N2Q1</accession>
<dbReference type="PANTHER" id="PTHR43024:SF1">
    <property type="entry name" value="UDP-N-ACETYLMURAMOYL-TRIPEPTIDE--D-ALANYL-D-ALANINE LIGASE"/>
    <property type="match status" value="1"/>
</dbReference>
<evidence type="ECO:0000259" key="12">
    <source>
        <dbReference type="Pfam" id="PF01225"/>
    </source>
</evidence>
<dbReference type="HAMAP" id="MF_02019">
    <property type="entry name" value="MurF"/>
    <property type="match status" value="1"/>
</dbReference>
<evidence type="ECO:0000256" key="1">
    <source>
        <dbReference type="ARBA" id="ARBA00022490"/>
    </source>
</evidence>
<dbReference type="Pfam" id="PF01225">
    <property type="entry name" value="Mur_ligase"/>
    <property type="match status" value="1"/>
</dbReference>
<feature type="domain" description="Mur ligase central" evidence="14">
    <location>
        <begin position="109"/>
        <end position="298"/>
    </location>
</feature>
<keyword evidence="7 10" id="KW-0573">Peptidoglycan synthesis</keyword>
<dbReference type="NCBIfam" id="TIGR01143">
    <property type="entry name" value="murF"/>
    <property type="match status" value="1"/>
</dbReference>
<feature type="domain" description="Mur ligase N-terminal catalytic" evidence="12">
    <location>
        <begin position="27"/>
        <end position="81"/>
    </location>
</feature>
<dbReference type="EMBL" id="CP025189">
    <property type="protein sequence ID" value="AWV24054.1"/>
    <property type="molecule type" value="Genomic_DNA"/>
</dbReference>
<dbReference type="InterPro" id="IPR036565">
    <property type="entry name" value="Mur-like_cat_sf"/>
</dbReference>
<feature type="binding site" evidence="10">
    <location>
        <begin position="111"/>
        <end position="117"/>
    </location>
    <ligand>
        <name>ATP</name>
        <dbReference type="ChEBI" id="CHEBI:30616"/>
    </ligand>
</feature>
<dbReference type="UniPathway" id="UPA00219"/>
<evidence type="ECO:0000256" key="8">
    <source>
        <dbReference type="ARBA" id="ARBA00023306"/>
    </source>
</evidence>
<keyword evidence="1 10" id="KW-0963">Cytoplasm</keyword>
<dbReference type="Gene3D" id="3.40.1190.10">
    <property type="entry name" value="Mur-like, catalytic domain"/>
    <property type="match status" value="1"/>
</dbReference>
<evidence type="ECO:0000256" key="7">
    <source>
        <dbReference type="ARBA" id="ARBA00022984"/>
    </source>
</evidence>
<evidence type="ECO:0000256" key="3">
    <source>
        <dbReference type="ARBA" id="ARBA00022618"/>
    </source>
</evidence>
<evidence type="ECO:0000256" key="5">
    <source>
        <dbReference type="ARBA" id="ARBA00022840"/>
    </source>
</evidence>
<dbReference type="Gene3D" id="3.90.190.20">
    <property type="entry name" value="Mur ligase, C-terminal domain"/>
    <property type="match status" value="1"/>
</dbReference>
<comment type="subcellular location">
    <subcellularLocation>
        <location evidence="10 11">Cytoplasm</location>
    </subcellularLocation>
</comment>
<evidence type="ECO:0000256" key="10">
    <source>
        <dbReference type="HAMAP-Rule" id="MF_02019"/>
    </source>
</evidence>
<dbReference type="InterPro" id="IPR000713">
    <property type="entry name" value="Mur_ligase_N"/>
</dbReference>
<dbReference type="SUPFAM" id="SSF53623">
    <property type="entry name" value="MurD-like peptide ligases, catalytic domain"/>
    <property type="match status" value="1"/>
</dbReference>
<dbReference type="AlphaFoldDB" id="A0A4Y1N2Q1"/>
<keyword evidence="3 10" id="KW-0132">Cell division</keyword>
<comment type="catalytic activity">
    <reaction evidence="10 11">
        <text>D-alanyl-D-alanine + UDP-N-acetyl-alpha-D-muramoyl-L-alanyl-gamma-D-glutamyl-meso-2,6-diaminopimelate + ATP = UDP-N-acetyl-alpha-D-muramoyl-L-alanyl-gamma-D-glutamyl-meso-2,6-diaminopimeloyl-D-alanyl-D-alanine + ADP + phosphate + H(+)</text>
        <dbReference type="Rhea" id="RHEA:28374"/>
        <dbReference type="ChEBI" id="CHEBI:15378"/>
        <dbReference type="ChEBI" id="CHEBI:30616"/>
        <dbReference type="ChEBI" id="CHEBI:43474"/>
        <dbReference type="ChEBI" id="CHEBI:57822"/>
        <dbReference type="ChEBI" id="CHEBI:61386"/>
        <dbReference type="ChEBI" id="CHEBI:83905"/>
        <dbReference type="ChEBI" id="CHEBI:456216"/>
        <dbReference type="EC" id="6.3.2.10"/>
    </reaction>
</comment>
<dbReference type="InterPro" id="IPR036615">
    <property type="entry name" value="Mur_ligase_C_dom_sf"/>
</dbReference>
<dbReference type="InterPro" id="IPR051046">
    <property type="entry name" value="MurCDEF_CellWall_CoF430Synth"/>
</dbReference>
<dbReference type="GO" id="GO:0009252">
    <property type="term" value="P:peptidoglycan biosynthetic process"/>
    <property type="evidence" value="ECO:0007669"/>
    <property type="project" value="UniProtKB-UniRule"/>
</dbReference>
<dbReference type="SUPFAM" id="SSF63418">
    <property type="entry name" value="MurE/MurF N-terminal domain"/>
    <property type="match status" value="1"/>
</dbReference>
<keyword evidence="9 10" id="KW-0961">Cell wall biogenesis/degradation</keyword>
<sequence>MTGAPLWSSEELREATGGSIPEGIAATGLSIDTRSLQPGDLFIALRDQRDGHDFVAAALDSGAAAAMVDRLPPEVPEQAPLLRVADTLAGLAALGAAARARSTARFAAVTGSVGKTTTKEMLRQGLAALAPTHAAVASYNNHWGVPLTLARQPRDAAYAVIEIGMNNRGEIAPLARLARPEVAVITIIAAAHVGHLGSEAEIAEEKADILAGIAPGGTAVFPADGPHAARLAERAREAGARLVSFGEAERADIRLLDWQGTATGSIAHLSLHGMRLGLKLPVPGRHMALNALAALGAAEALGADPVRFLAALEGFSPTAGRGQRQAIPLEEGGEFLLLDESYNANTASVAAALAVLAAQPTPPPGRRIAVLGDMLELGEHGPDLHRSLAPAAAAAADLVYCCGPLMRGLFEALPPGKRGAHAPDSASLAPVLASAVRGGDAVMVKGSLGSRMATVVAALKGRRKEVPA</sequence>